<gene>
    <name evidence="3" type="ORF">OLMES_4125</name>
</gene>
<sequence>MDYLLVFSTSFLAATLLPAASEVVLGTLVAQGHAPWVLWALATAGNTLGSVVNWILGRYLLHFQDRRWFPVSGKQLDQAQTRFSRYGSWSLLFAWVPVIGDPLTFVAGIMRIRLLPFLFWVTLGKGTRYAIVVYWSGQISPS</sequence>
<dbReference type="InterPro" id="IPR032816">
    <property type="entry name" value="VTT_dom"/>
</dbReference>
<keyword evidence="1" id="KW-0472">Membrane</keyword>
<dbReference type="KEGG" id="ome:OLMES_4125"/>
<dbReference type="OrthoDB" id="9814483at2"/>
<dbReference type="EMBL" id="CP021425">
    <property type="protein sequence ID" value="ARU58142.1"/>
    <property type="molecule type" value="Genomic_DNA"/>
</dbReference>
<accession>A0A1Y0IC64</accession>
<feature type="domain" description="VTT" evidence="2">
    <location>
        <begin position="21"/>
        <end position="134"/>
    </location>
</feature>
<dbReference type="PANTHER" id="PTHR42709:SF4">
    <property type="entry name" value="INNER MEMBRANE PROTEIN YQAA"/>
    <property type="match status" value="1"/>
</dbReference>
<keyword evidence="1" id="KW-0812">Transmembrane</keyword>
<evidence type="ECO:0000259" key="2">
    <source>
        <dbReference type="Pfam" id="PF09335"/>
    </source>
</evidence>
<evidence type="ECO:0000313" key="3">
    <source>
        <dbReference type="EMBL" id="ARU58142.1"/>
    </source>
</evidence>
<name>A0A1Y0IC64_9GAMM</name>
<keyword evidence="1" id="KW-1133">Transmembrane helix</keyword>
<dbReference type="RefSeq" id="WP_087462954.1">
    <property type="nucleotide sequence ID" value="NZ_CP021425.1"/>
</dbReference>
<dbReference type="GO" id="GO:0005886">
    <property type="term" value="C:plasma membrane"/>
    <property type="evidence" value="ECO:0007669"/>
    <property type="project" value="UniProtKB-ARBA"/>
</dbReference>
<dbReference type="Pfam" id="PF09335">
    <property type="entry name" value="VTT_dom"/>
    <property type="match status" value="1"/>
</dbReference>
<feature type="transmembrane region" description="Helical" evidence="1">
    <location>
        <begin position="91"/>
        <end position="111"/>
    </location>
</feature>
<dbReference type="Proteomes" id="UP000196027">
    <property type="component" value="Chromosome"/>
</dbReference>
<dbReference type="PANTHER" id="PTHR42709">
    <property type="entry name" value="ALKALINE PHOSPHATASE LIKE PROTEIN"/>
    <property type="match status" value="1"/>
</dbReference>
<proteinExistence type="predicted"/>
<dbReference type="AlphaFoldDB" id="A0A1Y0IC64"/>
<reference evidence="3 4" key="1">
    <citation type="submission" date="2017-05" db="EMBL/GenBank/DDBJ databases">
        <title>Genomic insights into alkan degradation activity of Oleiphilus messinensis.</title>
        <authorList>
            <person name="Kozyavkin S.A."/>
            <person name="Slesarev A.I."/>
            <person name="Golyshin P.N."/>
            <person name="Korzhenkov A."/>
            <person name="Golyshina O.N."/>
            <person name="Toshchakov S.V."/>
        </authorList>
    </citation>
    <scope>NUCLEOTIDE SEQUENCE [LARGE SCALE GENOMIC DNA]</scope>
    <source>
        <strain evidence="3 4">ME102</strain>
    </source>
</reference>
<dbReference type="InterPro" id="IPR051311">
    <property type="entry name" value="DedA_domain"/>
</dbReference>
<evidence type="ECO:0000313" key="4">
    <source>
        <dbReference type="Proteomes" id="UP000196027"/>
    </source>
</evidence>
<evidence type="ECO:0000256" key="1">
    <source>
        <dbReference type="SAM" id="Phobius"/>
    </source>
</evidence>
<keyword evidence="4" id="KW-1185">Reference proteome</keyword>
<protein>
    <submittedName>
        <fullName evidence="3">Putative membrane protein</fullName>
    </submittedName>
</protein>
<feature type="transmembrane region" description="Helical" evidence="1">
    <location>
        <begin position="36"/>
        <end position="56"/>
    </location>
</feature>
<organism evidence="3 4">
    <name type="scientific">Oleiphilus messinensis</name>
    <dbReference type="NCBI Taxonomy" id="141451"/>
    <lineage>
        <taxon>Bacteria</taxon>
        <taxon>Pseudomonadati</taxon>
        <taxon>Pseudomonadota</taxon>
        <taxon>Gammaproteobacteria</taxon>
        <taxon>Oceanospirillales</taxon>
        <taxon>Oleiphilaceae</taxon>
        <taxon>Oleiphilus</taxon>
    </lineage>
</organism>